<dbReference type="InterPro" id="IPR013155">
    <property type="entry name" value="M/V/L/I-tRNA-synth_anticd-bd"/>
</dbReference>
<evidence type="ECO:0000259" key="14">
    <source>
        <dbReference type="Pfam" id="PF08264"/>
    </source>
</evidence>
<evidence type="ECO:0000256" key="7">
    <source>
        <dbReference type="ARBA" id="ARBA00022917"/>
    </source>
</evidence>
<dbReference type="InterPro" id="IPR037118">
    <property type="entry name" value="Val-tRNA_synth_C_sf"/>
</dbReference>
<dbReference type="InterPro" id="IPR009008">
    <property type="entry name" value="Val/Leu/Ile-tRNA-synth_edit"/>
</dbReference>
<dbReference type="HAMAP" id="MF_02004">
    <property type="entry name" value="Val_tRNA_synth_type1"/>
    <property type="match status" value="1"/>
</dbReference>
<keyword evidence="9 12" id="KW-0030">Aminoacyl-tRNA synthetase</keyword>
<evidence type="ECO:0000256" key="12">
    <source>
        <dbReference type="HAMAP-Rule" id="MF_02004"/>
    </source>
</evidence>
<feature type="domain" description="Aminoacyl-tRNA synthetase class Ia" evidence="13">
    <location>
        <begin position="606"/>
        <end position="719"/>
    </location>
</feature>
<feature type="short sequence motif" description="'KMSKS' region" evidence="12">
    <location>
        <begin position="686"/>
        <end position="690"/>
    </location>
</feature>
<evidence type="ECO:0000256" key="2">
    <source>
        <dbReference type="ARBA" id="ARBA00011245"/>
    </source>
</evidence>
<keyword evidence="17" id="KW-1185">Reference proteome</keyword>
<evidence type="ECO:0000256" key="10">
    <source>
        <dbReference type="ARBA" id="ARBA00047552"/>
    </source>
</evidence>
<dbReference type="PANTHER" id="PTHR11946:SF93">
    <property type="entry name" value="VALINE--TRNA LIGASE, CHLOROPLASTIC_MITOCHONDRIAL 2"/>
    <property type="match status" value="1"/>
</dbReference>
<comment type="subunit">
    <text evidence="2 12">Monomer.</text>
</comment>
<keyword evidence="5 12" id="KW-0547">Nucleotide-binding</keyword>
<dbReference type="EC" id="6.1.1.9" evidence="12"/>
<dbReference type="NCBIfam" id="NF004349">
    <property type="entry name" value="PRK05729.1"/>
    <property type="match status" value="1"/>
</dbReference>
<dbReference type="OrthoDB" id="9810365at2"/>
<dbReference type="STRING" id="670155.SAMN04488001_0481"/>
<dbReference type="InterPro" id="IPR002303">
    <property type="entry name" value="Valyl-tRNA_ligase"/>
</dbReference>
<keyword evidence="7 12" id="KW-0648">Protein biosynthesis</keyword>
<keyword evidence="6 12" id="KW-0067">ATP-binding</keyword>
<dbReference type="GO" id="GO:0005829">
    <property type="term" value="C:cytosol"/>
    <property type="evidence" value="ECO:0007669"/>
    <property type="project" value="TreeGrafter"/>
</dbReference>
<feature type="domain" description="Valyl-tRNA synthetase tRNA-binding arm" evidence="15">
    <location>
        <begin position="977"/>
        <end position="1042"/>
    </location>
</feature>
<dbReference type="SUPFAM" id="SSF50677">
    <property type="entry name" value="ValRS/IleRS/LeuRS editing domain"/>
    <property type="match status" value="1"/>
</dbReference>
<dbReference type="GO" id="GO:0004832">
    <property type="term" value="F:valine-tRNA ligase activity"/>
    <property type="evidence" value="ECO:0007669"/>
    <property type="project" value="UniProtKB-UniRule"/>
</dbReference>
<dbReference type="Gene3D" id="3.40.50.620">
    <property type="entry name" value="HUPs"/>
    <property type="match status" value="3"/>
</dbReference>
<dbReference type="InterPro" id="IPR009080">
    <property type="entry name" value="tRNAsynth_Ia_anticodon-bd"/>
</dbReference>
<dbReference type="GO" id="GO:0005524">
    <property type="term" value="F:ATP binding"/>
    <property type="evidence" value="ECO:0007669"/>
    <property type="project" value="UniProtKB-UniRule"/>
</dbReference>
<dbReference type="FunFam" id="3.40.50.620:FF:000032">
    <property type="entry name" value="Valine--tRNA ligase"/>
    <property type="match status" value="1"/>
</dbReference>
<evidence type="ECO:0000256" key="8">
    <source>
        <dbReference type="ARBA" id="ARBA00023054"/>
    </source>
</evidence>
<comment type="domain">
    <text evidence="12">The C-terminal coiled-coil domain is crucial for aminoacylation activity.</text>
</comment>
<feature type="domain" description="Methionyl/Valyl/Leucyl/Isoleucyl-tRNA synthetase anticodon-binding" evidence="14">
    <location>
        <begin position="774"/>
        <end position="918"/>
    </location>
</feature>
<sequence>MAMEKTFNASEAESRLYDAWEKAGCFTAGANAKRAETFSIMIPPPNVTGVLHMGHAFNNTLQDVLIRWKRMQGFDTLWQPGTDHAGIATQMVVERKLSENGEPKRTELGREKFLEKVWDWKAESGSTIVDQLKRLGASCDWSREAFTMSGAPGAPDDAQGNFHDAVIKVFVEMYNKGLIYRGKRLVNWDPHFETAISDLEVENIETPGHMWHFKYPLAGGETYEYIERDEDGNVTLRETRDYISIATTRPETMLGDGAVAVHPSDERYASIVGKLCEIPVGPKELRRLIPIITDEYPDKDFGSGAVKITGAHDFNDYQVAKRGGIPMYNLMDTKAAMRADGKPYAEEAAVAQAIANGEQDFDEAMIAAMNMVPEAYRGMDRFEARKAVVKDITDEGLAVMVSVPVIDEETGEESSKLVPYVESKPIMQPYGDRSKVVIEPMLTDQWFVETDKIVGPALDAVRNGDVKIMPESGEKVYYNWLDNIEPWCISRQLWWGHQIPVWYGFDLNAAGFKDDEGDGDLDAVELGRILNNDAIAANPDVHHCATEFDGVTNQFGDILAKLPTPLNHARPVEVTDRADALHQFAAGLAEYSVTQDPTKLVYPIWRDADVLDTWFSSGLWPIGTLGWPEDTEALQKYFPTSTLITGQDILFFWVARMMMMQLAVVDQIPFDTVYLHGLVRDAKGKKMSKSTGNVIDPLEIINEYGADALRFTNTAMASLGGVLKIDMQRIAGYRNFGTKLWNAVRFAEMNGVYAGSDASPTQRRAPADLEFTVNKWIVGETAKVRMDVDAALEAYRFNDAADALYKFVWGKVCDWYVEFSKPLLLDGTEAQKAETRATMAWVLDQCMILLHPIMPFITEELWGETAKRDGMLVHEDWPTYGADLIDGTADTEMNWVISLIDAVRSARGEMNVPAGLRVPLVQVDLDGAGRTAFENNEALILKLARIDDVTEAAAPKGSITIPVSGGNFALPLAGIIDVDAEKARLEKTLGKLAKELGGLRGRLNNPKFAQSAPADVVEEARENLAAREDEEGKIKAALARLAELD</sequence>
<evidence type="ECO:0000256" key="3">
    <source>
        <dbReference type="ARBA" id="ARBA00022490"/>
    </source>
</evidence>
<dbReference type="Pfam" id="PF08264">
    <property type="entry name" value="Anticodon_1"/>
    <property type="match status" value="1"/>
</dbReference>
<dbReference type="InterPro" id="IPR002300">
    <property type="entry name" value="aa-tRNA-synth_Ia"/>
</dbReference>
<dbReference type="AlphaFoldDB" id="A0A1H2REZ7"/>
<dbReference type="Gene3D" id="1.10.287.380">
    <property type="entry name" value="Valyl-tRNA synthetase, C-terminal domain"/>
    <property type="match status" value="1"/>
</dbReference>
<name>A0A1H2REZ7_9RHOB</name>
<feature type="domain" description="Aminoacyl-tRNA synthetase class Ia" evidence="13">
    <location>
        <begin position="16"/>
        <end position="509"/>
    </location>
</feature>
<dbReference type="PRINTS" id="PR00986">
    <property type="entry name" value="TRNASYNTHVAL"/>
</dbReference>
<dbReference type="PROSITE" id="PS00178">
    <property type="entry name" value="AA_TRNA_LIGASE_I"/>
    <property type="match status" value="1"/>
</dbReference>
<feature type="short sequence motif" description="'HIGH' region" evidence="12">
    <location>
        <begin position="45"/>
        <end position="55"/>
    </location>
</feature>
<comment type="function">
    <text evidence="12">Catalyzes the attachment of valine to tRNA(Val). As ValRS can inadvertently accommodate and process structurally similar amino acids such as threonine, to avoid such errors, it has a 'posttransfer' editing activity that hydrolyzes mischarged Thr-tRNA(Val) in a tRNA-dependent manner.</text>
</comment>
<protein>
    <recommendedName>
        <fullName evidence="12">Valine--tRNA ligase</fullName>
        <ecNumber evidence="12">6.1.1.9</ecNumber>
    </recommendedName>
    <alternativeName>
        <fullName evidence="12">Valyl-tRNA synthetase</fullName>
        <shortName evidence="12">ValRS</shortName>
    </alternativeName>
</protein>
<keyword evidence="3 12" id="KW-0963">Cytoplasm</keyword>
<evidence type="ECO:0000256" key="9">
    <source>
        <dbReference type="ARBA" id="ARBA00023146"/>
    </source>
</evidence>
<dbReference type="InterPro" id="IPR001412">
    <property type="entry name" value="aa-tRNA-synth_I_CS"/>
</dbReference>
<dbReference type="InterPro" id="IPR019499">
    <property type="entry name" value="Val-tRNA_synth_tRNA-bd"/>
</dbReference>
<feature type="binding site" evidence="12">
    <location>
        <position position="689"/>
    </location>
    <ligand>
        <name>ATP</name>
        <dbReference type="ChEBI" id="CHEBI:30616"/>
    </ligand>
</feature>
<dbReference type="SUPFAM" id="SSF46589">
    <property type="entry name" value="tRNA-binding arm"/>
    <property type="match status" value="1"/>
</dbReference>
<comment type="domain">
    <text evidence="12">ValRS has two distinct active sites: one for aminoacylation and one for editing. The misactivated threonine is translocated from the active site to the editing site.</text>
</comment>
<proteinExistence type="inferred from homology"/>
<evidence type="ECO:0000256" key="1">
    <source>
        <dbReference type="ARBA" id="ARBA00004496"/>
    </source>
</evidence>
<keyword evidence="4 12" id="KW-0436">Ligase</keyword>
<evidence type="ECO:0000313" key="17">
    <source>
        <dbReference type="Proteomes" id="UP000199441"/>
    </source>
</evidence>
<dbReference type="InterPro" id="IPR014729">
    <property type="entry name" value="Rossmann-like_a/b/a_fold"/>
</dbReference>
<dbReference type="FunFam" id="1.10.287.380:FF:000001">
    <property type="entry name" value="Valine--tRNA ligase"/>
    <property type="match status" value="1"/>
</dbReference>
<dbReference type="Pfam" id="PF10458">
    <property type="entry name" value="Val_tRNA-synt_C"/>
    <property type="match status" value="1"/>
</dbReference>
<evidence type="ECO:0000256" key="5">
    <source>
        <dbReference type="ARBA" id="ARBA00022741"/>
    </source>
</evidence>
<dbReference type="RefSeq" id="WP_089943834.1">
    <property type="nucleotide sequence ID" value="NZ_FNOI01000001.1"/>
</dbReference>
<dbReference type="GO" id="GO:0006438">
    <property type="term" value="P:valyl-tRNA aminoacylation"/>
    <property type="evidence" value="ECO:0007669"/>
    <property type="project" value="UniProtKB-UniRule"/>
</dbReference>
<organism evidence="16 17">
    <name type="scientific">Litoreibacter albidus</name>
    <dbReference type="NCBI Taxonomy" id="670155"/>
    <lineage>
        <taxon>Bacteria</taxon>
        <taxon>Pseudomonadati</taxon>
        <taxon>Pseudomonadota</taxon>
        <taxon>Alphaproteobacteria</taxon>
        <taxon>Rhodobacterales</taxon>
        <taxon>Roseobacteraceae</taxon>
        <taxon>Litoreibacter</taxon>
    </lineage>
</organism>
<dbReference type="InterPro" id="IPR033705">
    <property type="entry name" value="Anticodon_Ia_Val"/>
</dbReference>
<reference evidence="17" key="1">
    <citation type="submission" date="2016-10" db="EMBL/GenBank/DDBJ databases">
        <authorList>
            <person name="Varghese N."/>
            <person name="Submissions S."/>
        </authorList>
    </citation>
    <scope>NUCLEOTIDE SEQUENCE [LARGE SCALE GENOMIC DNA]</scope>
    <source>
        <strain evidence="17">DSM 26922</strain>
    </source>
</reference>
<dbReference type="SUPFAM" id="SSF47323">
    <property type="entry name" value="Anticodon-binding domain of a subclass of class I aminoacyl-tRNA synthetases"/>
    <property type="match status" value="1"/>
</dbReference>
<dbReference type="InterPro" id="IPR010978">
    <property type="entry name" value="tRNA-bd_arm"/>
</dbReference>
<dbReference type="CDD" id="cd07962">
    <property type="entry name" value="Anticodon_Ia_Val"/>
    <property type="match status" value="1"/>
</dbReference>
<dbReference type="SUPFAM" id="SSF52374">
    <property type="entry name" value="Nucleotidylyl transferase"/>
    <property type="match status" value="1"/>
</dbReference>
<dbReference type="Proteomes" id="UP000199441">
    <property type="component" value="Unassembled WGS sequence"/>
</dbReference>
<accession>A0A1H2REZ7</accession>
<dbReference type="Gene3D" id="3.90.740.10">
    <property type="entry name" value="Valyl/Leucyl/Isoleucyl-tRNA synthetase, editing domain"/>
    <property type="match status" value="1"/>
</dbReference>
<dbReference type="Gene3D" id="1.10.730.10">
    <property type="entry name" value="Isoleucyl-tRNA Synthetase, Domain 1"/>
    <property type="match status" value="1"/>
</dbReference>
<dbReference type="EMBL" id="FNOI01000001">
    <property type="protein sequence ID" value="SDW17961.1"/>
    <property type="molecule type" value="Genomic_DNA"/>
</dbReference>
<comment type="similarity">
    <text evidence="11 12">Belongs to the class-I aminoacyl-tRNA synthetase family. ValS type 1 subfamily.</text>
</comment>
<comment type="catalytic activity">
    <reaction evidence="10 12">
        <text>tRNA(Val) + L-valine + ATP = L-valyl-tRNA(Val) + AMP + diphosphate</text>
        <dbReference type="Rhea" id="RHEA:10704"/>
        <dbReference type="Rhea" id="RHEA-COMP:9672"/>
        <dbReference type="Rhea" id="RHEA-COMP:9708"/>
        <dbReference type="ChEBI" id="CHEBI:30616"/>
        <dbReference type="ChEBI" id="CHEBI:33019"/>
        <dbReference type="ChEBI" id="CHEBI:57762"/>
        <dbReference type="ChEBI" id="CHEBI:78442"/>
        <dbReference type="ChEBI" id="CHEBI:78537"/>
        <dbReference type="ChEBI" id="CHEBI:456215"/>
        <dbReference type="EC" id="6.1.1.9"/>
    </reaction>
</comment>
<comment type="subcellular location">
    <subcellularLocation>
        <location evidence="1 12">Cytoplasm</location>
    </subcellularLocation>
</comment>
<evidence type="ECO:0000256" key="11">
    <source>
        <dbReference type="ARBA" id="ARBA00060830"/>
    </source>
</evidence>
<evidence type="ECO:0000256" key="4">
    <source>
        <dbReference type="ARBA" id="ARBA00022598"/>
    </source>
</evidence>
<dbReference type="GO" id="GO:0002161">
    <property type="term" value="F:aminoacyl-tRNA deacylase activity"/>
    <property type="evidence" value="ECO:0007669"/>
    <property type="project" value="InterPro"/>
</dbReference>
<dbReference type="PANTHER" id="PTHR11946">
    <property type="entry name" value="VALYL-TRNA SYNTHETASES"/>
    <property type="match status" value="1"/>
</dbReference>
<evidence type="ECO:0000313" key="16">
    <source>
        <dbReference type="EMBL" id="SDW17961.1"/>
    </source>
</evidence>
<keyword evidence="8 12" id="KW-0175">Coiled coil</keyword>
<evidence type="ECO:0000259" key="15">
    <source>
        <dbReference type="Pfam" id="PF10458"/>
    </source>
</evidence>
<dbReference type="Pfam" id="PF00133">
    <property type="entry name" value="tRNA-synt_1"/>
    <property type="match status" value="2"/>
</dbReference>
<evidence type="ECO:0000259" key="13">
    <source>
        <dbReference type="Pfam" id="PF00133"/>
    </source>
</evidence>
<evidence type="ECO:0000256" key="6">
    <source>
        <dbReference type="ARBA" id="ARBA00022840"/>
    </source>
</evidence>
<gene>
    <name evidence="12" type="primary">valS</name>
    <name evidence="16" type="ORF">SAMN04488001_0481</name>
</gene>